<evidence type="ECO:0000259" key="2">
    <source>
        <dbReference type="Pfam" id="PF13739"/>
    </source>
</evidence>
<gene>
    <name evidence="3" type="ORF">D2A34_18705</name>
</gene>
<keyword evidence="1" id="KW-0732">Signal</keyword>
<dbReference type="RefSeq" id="WP_119367560.1">
    <property type="nucleotide sequence ID" value="NZ_QXDJ01000004.1"/>
</dbReference>
<comment type="caution">
    <text evidence="3">The sequence shown here is derived from an EMBL/GenBank/DDBJ whole genome shotgun (WGS) entry which is preliminary data.</text>
</comment>
<proteinExistence type="predicted"/>
<name>A0A399IMF5_9CLOT</name>
<evidence type="ECO:0000313" key="3">
    <source>
        <dbReference type="EMBL" id="RII33747.1"/>
    </source>
</evidence>
<feature type="signal peptide" evidence="1">
    <location>
        <begin position="1"/>
        <end position="19"/>
    </location>
</feature>
<evidence type="ECO:0000313" key="4">
    <source>
        <dbReference type="Proteomes" id="UP000265930"/>
    </source>
</evidence>
<feature type="domain" description="Deacetylase PdaC" evidence="2">
    <location>
        <begin position="88"/>
        <end position="166"/>
    </location>
</feature>
<evidence type="ECO:0000256" key="1">
    <source>
        <dbReference type="SAM" id="SignalP"/>
    </source>
</evidence>
<protein>
    <submittedName>
        <fullName evidence="3">DUF4163 domain-containing protein</fullName>
    </submittedName>
</protein>
<dbReference type="AlphaFoldDB" id="A0A399IMF5"/>
<dbReference type="Gene3D" id="3.30.565.40">
    <property type="entry name" value="Fervidobacterium nodosum Rt17-B1 like"/>
    <property type="match status" value="1"/>
</dbReference>
<dbReference type="Pfam" id="PF13739">
    <property type="entry name" value="PdaC"/>
    <property type="match status" value="1"/>
</dbReference>
<organism evidence="3 4">
    <name type="scientific">Clostridium chromiireducens</name>
    <dbReference type="NCBI Taxonomy" id="225345"/>
    <lineage>
        <taxon>Bacteria</taxon>
        <taxon>Bacillati</taxon>
        <taxon>Bacillota</taxon>
        <taxon>Clostridia</taxon>
        <taxon>Eubacteriales</taxon>
        <taxon>Clostridiaceae</taxon>
        <taxon>Clostridium</taxon>
    </lineage>
</organism>
<dbReference type="EMBL" id="QXDJ01000004">
    <property type="protein sequence ID" value="RII33747.1"/>
    <property type="molecule type" value="Genomic_DNA"/>
</dbReference>
<sequence length="280" mass="31408">MKNKLLIILTLVLLSSLFAKDIPTDSSRYTIVHSNNIELNSKEKAALIYDKSESISKTLDESSGDGIEKNYVNFSEYKICGKTYNKNKVRITYPQISGLSDETKLKAINKLLEEEALDILSGYLQDDPKLKNLTLDINYDVKLKNNKYFSVAYSGYGNVKGTAHPLSLFYTTNINVENARGMRLVDYADVMNILKKLKDTTTVKVVSSEEEVAEAQKNALVEMNDGELLSILKDSDFRVENGKIIIPEKGGYSYMEENNIVISLPVSHAIGDHAEFLVKK</sequence>
<dbReference type="InterPro" id="IPR025303">
    <property type="entry name" value="PdaC"/>
</dbReference>
<reference evidence="3 4" key="1">
    <citation type="submission" date="2018-08" db="EMBL/GenBank/DDBJ databases">
        <title>Genome of Clostridium chromiireducens C1, DSM12136.</title>
        <authorList>
            <person name="Xing M."/>
            <person name="Wei Y."/>
            <person name="Ang E.L."/>
            <person name="Zhao H."/>
            <person name="Zhang Y."/>
        </authorList>
    </citation>
    <scope>NUCLEOTIDE SEQUENCE [LARGE SCALE GENOMIC DNA]</scope>
    <source>
        <strain evidence="3 4">C1</strain>
    </source>
</reference>
<accession>A0A399IMF5</accession>
<feature type="chain" id="PRO_5039409985" evidence="1">
    <location>
        <begin position="20"/>
        <end position="280"/>
    </location>
</feature>
<dbReference type="Proteomes" id="UP000265930">
    <property type="component" value="Unassembled WGS sequence"/>
</dbReference>